<evidence type="ECO:0000256" key="1">
    <source>
        <dbReference type="SAM" id="MobiDB-lite"/>
    </source>
</evidence>
<accession>A0A543CM09</accession>
<dbReference type="PANTHER" id="PTHR24094:SF15">
    <property type="entry name" value="AMP-DEPENDENT SYNTHETASE_LIGASE DOMAIN-CONTAINING PROTEIN-RELATED"/>
    <property type="match status" value="1"/>
</dbReference>
<proteinExistence type="predicted"/>
<sequence>MPVPRRVGVKVTSVVVSVFVAAGCAGNVSLSGDGPSGSHSGKSSSKDKGGKGKEGTARKELAKLKDAKPDSMNGYSRDEFGPAWKDVDHNGCDTRNDILSRDLTKVKKRNKCVVISGDLDDPYTGKDIVFAKARATEVQIDHVFPLGLAWQMGADHWTELKRTDLANDRDNLLAVSGRPNEQKSDKGPSEWQPPKAFQCTYAEKFIAVADEYHLSVTHADHTELGDMLDTC</sequence>
<feature type="region of interest" description="Disordered" evidence="1">
    <location>
        <begin position="30"/>
        <end position="80"/>
    </location>
</feature>
<organism evidence="3 4">
    <name type="scientific">Actinoallomurus bryophytorum</name>
    <dbReference type="NCBI Taxonomy" id="1490222"/>
    <lineage>
        <taxon>Bacteria</taxon>
        <taxon>Bacillati</taxon>
        <taxon>Actinomycetota</taxon>
        <taxon>Actinomycetes</taxon>
        <taxon>Streptosporangiales</taxon>
        <taxon>Thermomonosporaceae</taxon>
        <taxon>Actinoallomurus</taxon>
    </lineage>
</organism>
<dbReference type="InterPro" id="IPR011089">
    <property type="entry name" value="GmrSD_C"/>
</dbReference>
<dbReference type="PANTHER" id="PTHR24094">
    <property type="entry name" value="SECRETED PROTEIN"/>
    <property type="match status" value="1"/>
</dbReference>
<evidence type="ECO:0000313" key="4">
    <source>
        <dbReference type="Proteomes" id="UP000316096"/>
    </source>
</evidence>
<keyword evidence="4" id="KW-1185">Reference proteome</keyword>
<feature type="domain" description="GmrSD restriction endonucleases C-terminal" evidence="2">
    <location>
        <begin position="94"/>
        <end position="225"/>
    </location>
</feature>
<evidence type="ECO:0000313" key="3">
    <source>
        <dbReference type="EMBL" id="TQL98132.1"/>
    </source>
</evidence>
<protein>
    <submittedName>
        <fullName evidence="3">Uncharacterized protein DUF1524</fullName>
    </submittedName>
</protein>
<reference evidence="3 4" key="1">
    <citation type="submission" date="2019-06" db="EMBL/GenBank/DDBJ databases">
        <title>Sequencing the genomes of 1000 actinobacteria strains.</title>
        <authorList>
            <person name="Klenk H.-P."/>
        </authorList>
    </citation>
    <scope>NUCLEOTIDE SEQUENCE [LARGE SCALE GENOMIC DNA]</scope>
    <source>
        <strain evidence="3 4">DSM 102200</strain>
    </source>
</reference>
<gene>
    <name evidence="3" type="ORF">FB559_3751</name>
</gene>
<feature type="compositionally biased region" description="Basic and acidic residues" evidence="1">
    <location>
        <begin position="44"/>
        <end position="69"/>
    </location>
</feature>
<dbReference type="Pfam" id="PF07510">
    <property type="entry name" value="GmrSD_C"/>
    <property type="match status" value="1"/>
</dbReference>
<dbReference type="OrthoDB" id="5196645at2"/>
<dbReference type="Proteomes" id="UP000316096">
    <property type="component" value="Unassembled WGS sequence"/>
</dbReference>
<dbReference type="EMBL" id="VFOZ01000001">
    <property type="protein sequence ID" value="TQL98132.1"/>
    <property type="molecule type" value="Genomic_DNA"/>
</dbReference>
<name>A0A543CM09_9ACTN</name>
<feature type="compositionally biased region" description="Low complexity" evidence="1">
    <location>
        <begin position="30"/>
        <end position="43"/>
    </location>
</feature>
<dbReference type="AlphaFoldDB" id="A0A543CM09"/>
<dbReference type="PROSITE" id="PS51257">
    <property type="entry name" value="PROKAR_LIPOPROTEIN"/>
    <property type="match status" value="1"/>
</dbReference>
<evidence type="ECO:0000259" key="2">
    <source>
        <dbReference type="Pfam" id="PF07510"/>
    </source>
</evidence>
<comment type="caution">
    <text evidence="3">The sequence shown here is derived from an EMBL/GenBank/DDBJ whole genome shotgun (WGS) entry which is preliminary data.</text>
</comment>